<dbReference type="EMBL" id="JAPDMZ010000109">
    <property type="protein sequence ID" value="KAK0549582.1"/>
    <property type="molecule type" value="Genomic_DNA"/>
</dbReference>
<keyword evidence="2" id="KW-1185">Reference proteome</keyword>
<dbReference type="PANTHER" id="PTHR32332">
    <property type="entry name" value="2-NITROPROPANE DIOXYGENASE"/>
    <property type="match status" value="1"/>
</dbReference>
<protein>
    <recommendedName>
        <fullName evidence="3">Nitronate monooxygenase domain-containing protein</fullName>
    </recommendedName>
</protein>
<proteinExistence type="predicted"/>
<sequence>MPFNNDLTRLLGVTSPIVLGPMANASGGELAAATSLGGGFGFLGAGYWDAATVKSHFQTARALMEQGGLSPKRKNARLTLGIGFLVWRLTKVHGSPVSSASLTSDAEGIYSPAIEIVEAALRARPKSIWLSFGEADDLVAWADFIRKRDAQLSAELSANGEAEEDDPLVIMVGVGTEQQARQAVESVGCDVLSVTGQESGGHGMAASPTLFTLLPRVAHILPTLKPRQDAGTVLDRPLLIGAGGLSSGASLAALLALGAQGAVFGTRYLLTPEAMYTSGQKDLLKTLGSASSHGDNKKDEPAGDHLTLRSMAFDDARGTLDWPAGVDGRGIRNQTVIEYEADKSAASQSNRQKRYTQAAEEKDVNRLITWAGTGVGVMEDIVPAKELTERLTREAEEALQRTRGQVV</sequence>
<dbReference type="AlphaFoldDB" id="A0AAN6JTA2"/>
<dbReference type="Proteomes" id="UP001176517">
    <property type="component" value="Unassembled WGS sequence"/>
</dbReference>
<organism evidence="1 2">
    <name type="scientific">Tilletia horrida</name>
    <dbReference type="NCBI Taxonomy" id="155126"/>
    <lineage>
        <taxon>Eukaryota</taxon>
        <taxon>Fungi</taxon>
        <taxon>Dikarya</taxon>
        <taxon>Basidiomycota</taxon>
        <taxon>Ustilaginomycotina</taxon>
        <taxon>Exobasidiomycetes</taxon>
        <taxon>Tilletiales</taxon>
        <taxon>Tilletiaceae</taxon>
        <taxon>Tilletia</taxon>
    </lineage>
</organism>
<evidence type="ECO:0008006" key="3">
    <source>
        <dbReference type="Google" id="ProtNLM"/>
    </source>
</evidence>
<name>A0AAN6JTA2_9BASI</name>
<dbReference type="Gene3D" id="3.20.20.70">
    <property type="entry name" value="Aldolase class I"/>
    <property type="match status" value="1"/>
</dbReference>
<accession>A0AAN6JTA2</accession>
<gene>
    <name evidence="1" type="ORF">OC846_004001</name>
</gene>
<dbReference type="SUPFAM" id="SSF51412">
    <property type="entry name" value="Inosine monophosphate dehydrogenase (IMPDH)"/>
    <property type="match status" value="1"/>
</dbReference>
<dbReference type="InterPro" id="IPR013785">
    <property type="entry name" value="Aldolase_TIM"/>
</dbReference>
<evidence type="ECO:0000313" key="2">
    <source>
        <dbReference type="Proteomes" id="UP001176517"/>
    </source>
</evidence>
<reference evidence="1" key="1">
    <citation type="journal article" date="2023" name="PhytoFront">
        <title>Draft Genome Resources of Seven Strains of Tilletia horrida, Causal Agent of Kernel Smut of Rice.</title>
        <authorList>
            <person name="Khanal S."/>
            <person name="Antony Babu S."/>
            <person name="Zhou X.G."/>
        </authorList>
    </citation>
    <scope>NUCLEOTIDE SEQUENCE</scope>
    <source>
        <strain evidence="1">TX6</strain>
    </source>
</reference>
<dbReference type="PANTHER" id="PTHR32332:SF31">
    <property type="entry name" value="2-NITROPROPANE DIOXYGENASE FAMILY, PUTATIVE (AFU_ORTHOLOGUE AFUA_2G09850)-RELATED"/>
    <property type="match status" value="1"/>
</dbReference>
<comment type="caution">
    <text evidence="1">The sequence shown here is derived from an EMBL/GenBank/DDBJ whole genome shotgun (WGS) entry which is preliminary data.</text>
</comment>
<evidence type="ECO:0000313" key="1">
    <source>
        <dbReference type="EMBL" id="KAK0549582.1"/>
    </source>
</evidence>
<dbReference type="Pfam" id="PF03060">
    <property type="entry name" value="NMO"/>
    <property type="match status" value="1"/>
</dbReference>